<gene>
    <name evidence="1" type="primary">cinA</name>
    <name evidence="3" type="ORF">F0161_08275</name>
</gene>
<dbReference type="KEGG" id="lnn:F0161_08275"/>
<dbReference type="CDD" id="cd00885">
    <property type="entry name" value="cinA"/>
    <property type="match status" value="1"/>
</dbReference>
<dbReference type="InterPro" id="IPR036425">
    <property type="entry name" value="MoaB/Mog-like_dom_sf"/>
</dbReference>
<dbReference type="PANTHER" id="PTHR13939">
    <property type="entry name" value="NICOTINAMIDE-NUCLEOTIDE AMIDOHYDROLASE PNCC"/>
    <property type="match status" value="1"/>
</dbReference>
<evidence type="ECO:0000256" key="1">
    <source>
        <dbReference type="HAMAP-Rule" id="MF_00226"/>
    </source>
</evidence>
<dbReference type="PANTHER" id="PTHR13939:SF0">
    <property type="entry name" value="NMN AMIDOHYDROLASE-LIKE PROTEIN YFAY"/>
    <property type="match status" value="1"/>
</dbReference>
<comment type="similarity">
    <text evidence="1">Belongs to the CinA family.</text>
</comment>
<dbReference type="EMBL" id="CP043939">
    <property type="protein sequence ID" value="QER67838.1"/>
    <property type="molecule type" value="Genomic_DNA"/>
</dbReference>
<evidence type="ECO:0000313" key="3">
    <source>
        <dbReference type="EMBL" id="QER67838.1"/>
    </source>
</evidence>
<dbReference type="PIRSF" id="PIRSF006728">
    <property type="entry name" value="CinA"/>
    <property type="match status" value="1"/>
</dbReference>
<dbReference type="InterPro" id="IPR008135">
    <property type="entry name" value="Competence-induced_CinA"/>
</dbReference>
<dbReference type="InterPro" id="IPR050101">
    <property type="entry name" value="CinA"/>
</dbReference>
<dbReference type="NCBIfam" id="TIGR00199">
    <property type="entry name" value="PncC_domain"/>
    <property type="match status" value="1"/>
</dbReference>
<dbReference type="Proteomes" id="UP000325295">
    <property type="component" value="Chromosome"/>
</dbReference>
<dbReference type="Pfam" id="PF18146">
    <property type="entry name" value="CinA_KH"/>
    <property type="match status" value="1"/>
</dbReference>
<dbReference type="InterPro" id="IPR001453">
    <property type="entry name" value="MoaB/Mog_dom"/>
</dbReference>
<keyword evidence="4" id="KW-1185">Reference proteome</keyword>
<protein>
    <recommendedName>
        <fullName evidence="1">Putative competence-damage inducible protein</fullName>
    </recommendedName>
</protein>
<accession>A0A5P1X6C4</accession>
<sequence>MQAEIISIGTELLLGRIVNSNAKYIAAKLADIGIEVRYQTTIGDNPAHIQEALKIASQRNDLIIMSGGLGPTLDDMTKPAVAEFLKTNLILDDQQLDRIKQKFVEQNRQFVETNIRQAQYLAGGQKLLNHHGLALGDFYQNEAGTDVVLLPGPPSEMEPMMDELVPILIDSYHLKHQLISTVMKFYGISESQLMSELDDLVSESSRVSIASYGKGNEIWLRLTIFDDGQDDAQQIIDQVQQTIAQRFPSYYFSDNVQESLAAIVVELLKSKHKTITAAESLTAGMFQSTIASVPGASQIFTGGFVTYSNQVKEQLLGIPAEIINQNGVVSAETAIYMADNSSKIMHSNIGVSFTGVAGPDSLEGNPAGTVWLGLAGFGETITKKIQFATTESRKSIREKSVMSALQMIWLQLK</sequence>
<dbReference type="SUPFAM" id="SSF53218">
    <property type="entry name" value="Molybdenum cofactor biosynthesis proteins"/>
    <property type="match status" value="1"/>
</dbReference>
<feature type="domain" description="MoaB/Mog" evidence="2">
    <location>
        <begin position="4"/>
        <end position="171"/>
    </location>
</feature>
<name>A0A5P1X6C4_9LACO</name>
<dbReference type="Gene3D" id="3.40.980.10">
    <property type="entry name" value="MoaB/Mog-like domain"/>
    <property type="match status" value="1"/>
</dbReference>
<evidence type="ECO:0000313" key="4">
    <source>
        <dbReference type="Proteomes" id="UP000325295"/>
    </source>
</evidence>
<dbReference type="Pfam" id="PF00994">
    <property type="entry name" value="MoCF_biosynth"/>
    <property type="match status" value="1"/>
</dbReference>
<dbReference type="Pfam" id="PF02464">
    <property type="entry name" value="CinA"/>
    <property type="match status" value="1"/>
</dbReference>
<dbReference type="Gene3D" id="3.30.70.2860">
    <property type="match status" value="1"/>
</dbReference>
<dbReference type="RefSeq" id="WP_150204284.1">
    <property type="nucleotide sequence ID" value="NZ_CAXYVY010000031.1"/>
</dbReference>
<dbReference type="SMART" id="SM00852">
    <property type="entry name" value="MoCF_biosynth"/>
    <property type="match status" value="1"/>
</dbReference>
<dbReference type="InterPro" id="IPR041424">
    <property type="entry name" value="CinA_KH"/>
</dbReference>
<dbReference type="InterPro" id="IPR036653">
    <property type="entry name" value="CinA-like_C"/>
</dbReference>
<dbReference type="Gene3D" id="3.90.950.20">
    <property type="entry name" value="CinA-like"/>
    <property type="match status" value="1"/>
</dbReference>
<evidence type="ECO:0000259" key="2">
    <source>
        <dbReference type="SMART" id="SM00852"/>
    </source>
</evidence>
<reference evidence="3 4" key="1">
    <citation type="submission" date="2019-09" db="EMBL/GenBank/DDBJ databases">
        <title>Complete Genome Sequence of Lactobacillus nenjiangensis SH-Y15, isolated from sauerkraut.</title>
        <authorList>
            <person name="Yang H."/>
        </authorList>
    </citation>
    <scope>NUCLEOTIDE SEQUENCE [LARGE SCALE GENOMIC DNA]</scope>
    <source>
        <strain evidence="3 4">SH-Y15</strain>
    </source>
</reference>
<proteinExistence type="inferred from homology"/>
<dbReference type="OrthoDB" id="9801454at2"/>
<dbReference type="InterPro" id="IPR008136">
    <property type="entry name" value="CinA_C"/>
</dbReference>
<dbReference type="NCBIfam" id="NF001813">
    <property type="entry name" value="PRK00549.1"/>
    <property type="match status" value="1"/>
</dbReference>
<organism evidence="3 4">
    <name type="scientific">Paucilactobacillus nenjiangensis</name>
    <dbReference type="NCBI Taxonomy" id="1296540"/>
    <lineage>
        <taxon>Bacteria</taxon>
        <taxon>Bacillati</taxon>
        <taxon>Bacillota</taxon>
        <taxon>Bacilli</taxon>
        <taxon>Lactobacillales</taxon>
        <taxon>Lactobacillaceae</taxon>
        <taxon>Paucilactobacillus</taxon>
    </lineage>
</organism>
<dbReference type="NCBIfam" id="TIGR00177">
    <property type="entry name" value="molyb_syn"/>
    <property type="match status" value="1"/>
</dbReference>
<dbReference type="NCBIfam" id="TIGR00200">
    <property type="entry name" value="cinA_nterm"/>
    <property type="match status" value="1"/>
</dbReference>
<dbReference type="SUPFAM" id="SSF142433">
    <property type="entry name" value="CinA-like"/>
    <property type="match status" value="1"/>
</dbReference>
<dbReference type="AlphaFoldDB" id="A0A5P1X6C4"/>
<dbReference type="HAMAP" id="MF_00226_B">
    <property type="entry name" value="CinA_B"/>
    <property type="match status" value="1"/>
</dbReference>